<name>A0AAD9BIS9_DISEL</name>
<protein>
    <submittedName>
        <fullName evidence="3">Zinc finger AN1 and C2H2 domain containing stress-associated protein 11</fullName>
    </submittedName>
</protein>
<keyword evidence="2" id="KW-0472">Membrane</keyword>
<accession>A0AAD9BIS9</accession>
<feature type="region of interest" description="Disordered" evidence="1">
    <location>
        <begin position="138"/>
        <end position="165"/>
    </location>
</feature>
<comment type="caution">
    <text evidence="3">The sequence shown here is derived from an EMBL/GenBank/DDBJ whole genome shotgun (WGS) entry which is preliminary data.</text>
</comment>
<feature type="transmembrane region" description="Helical" evidence="2">
    <location>
        <begin position="64"/>
        <end position="82"/>
    </location>
</feature>
<feature type="region of interest" description="Disordered" evidence="1">
    <location>
        <begin position="83"/>
        <end position="113"/>
    </location>
</feature>
<keyword evidence="2" id="KW-1133">Transmembrane helix</keyword>
<proteinExistence type="predicted"/>
<keyword evidence="2" id="KW-0812">Transmembrane</keyword>
<evidence type="ECO:0000313" key="3">
    <source>
        <dbReference type="EMBL" id="KAK1883449.1"/>
    </source>
</evidence>
<feature type="compositionally biased region" description="Basic residues" evidence="1">
    <location>
        <begin position="139"/>
        <end position="151"/>
    </location>
</feature>
<feature type="transmembrane region" description="Helical" evidence="2">
    <location>
        <begin position="117"/>
        <end position="137"/>
    </location>
</feature>
<keyword evidence="4" id="KW-1185">Reference proteome</keyword>
<organism evidence="3 4">
    <name type="scientific">Dissostichus eleginoides</name>
    <name type="common">Patagonian toothfish</name>
    <name type="synonym">Dissostichus amissus</name>
    <dbReference type="NCBI Taxonomy" id="100907"/>
    <lineage>
        <taxon>Eukaryota</taxon>
        <taxon>Metazoa</taxon>
        <taxon>Chordata</taxon>
        <taxon>Craniata</taxon>
        <taxon>Vertebrata</taxon>
        <taxon>Euteleostomi</taxon>
        <taxon>Actinopterygii</taxon>
        <taxon>Neopterygii</taxon>
        <taxon>Teleostei</taxon>
        <taxon>Neoteleostei</taxon>
        <taxon>Acanthomorphata</taxon>
        <taxon>Eupercaria</taxon>
        <taxon>Perciformes</taxon>
        <taxon>Notothenioidei</taxon>
        <taxon>Nototheniidae</taxon>
        <taxon>Dissostichus</taxon>
    </lineage>
</organism>
<reference evidence="3" key="1">
    <citation type="submission" date="2023-04" db="EMBL/GenBank/DDBJ databases">
        <title>Chromosome-level genome of Chaenocephalus aceratus.</title>
        <authorList>
            <person name="Park H."/>
        </authorList>
    </citation>
    <scope>NUCLEOTIDE SEQUENCE</scope>
    <source>
        <strain evidence="3">DE</strain>
        <tissue evidence="3">Muscle</tissue>
    </source>
</reference>
<dbReference type="Proteomes" id="UP001228049">
    <property type="component" value="Unassembled WGS sequence"/>
</dbReference>
<evidence type="ECO:0000313" key="4">
    <source>
        <dbReference type="Proteomes" id="UP001228049"/>
    </source>
</evidence>
<gene>
    <name evidence="3" type="ORF">KUDE01_021778</name>
</gene>
<evidence type="ECO:0000256" key="2">
    <source>
        <dbReference type="SAM" id="Phobius"/>
    </source>
</evidence>
<feature type="compositionally biased region" description="Basic and acidic residues" evidence="1">
    <location>
        <begin position="153"/>
        <end position="165"/>
    </location>
</feature>
<dbReference type="EMBL" id="JASDAP010000022">
    <property type="protein sequence ID" value="KAK1883449.1"/>
    <property type="molecule type" value="Genomic_DNA"/>
</dbReference>
<evidence type="ECO:0000256" key="1">
    <source>
        <dbReference type="SAM" id="MobiDB-lite"/>
    </source>
</evidence>
<sequence>MAKRGLFWGGAVLLCGVDVCLEMILIPKCCSSVWQVLWFEKRLPLQHHCLRPERSSVMIGQQKLLSLWVLLLLTAALCPGVNSKRGSKGRGKGDDDDDKDKAPSSPSKSLSKKGLKWAGAAAAAGMLGGTGTGLGLFGKGKHGSVKHHGHKTSSSEHDQRPHHNENQRFQNHSLWRAFVKSAAPAPTTNICLTLGNVLSFLIAAWIRDF</sequence>
<dbReference type="AlphaFoldDB" id="A0AAD9BIS9"/>
<feature type="transmembrane region" description="Helical" evidence="2">
    <location>
        <begin position="6"/>
        <end position="26"/>
    </location>
</feature>